<dbReference type="PANTHER" id="PTHR46179">
    <property type="entry name" value="ZINC FINGER PROTEIN"/>
    <property type="match status" value="1"/>
</dbReference>
<evidence type="ECO:0000313" key="10">
    <source>
        <dbReference type="EMBL" id="OZJ06959.1"/>
    </source>
</evidence>
<dbReference type="SUPFAM" id="SSF57667">
    <property type="entry name" value="beta-beta-alpha zinc fingers"/>
    <property type="match status" value="1"/>
</dbReference>
<organism evidence="10 11">
    <name type="scientific">Bifiguratus adelaidae</name>
    <dbReference type="NCBI Taxonomy" id="1938954"/>
    <lineage>
        <taxon>Eukaryota</taxon>
        <taxon>Fungi</taxon>
        <taxon>Fungi incertae sedis</taxon>
        <taxon>Mucoromycota</taxon>
        <taxon>Mucoromycotina</taxon>
        <taxon>Endogonomycetes</taxon>
        <taxon>Endogonales</taxon>
        <taxon>Endogonales incertae sedis</taxon>
        <taxon>Bifiguratus</taxon>
    </lineage>
</organism>
<evidence type="ECO:0000256" key="7">
    <source>
        <dbReference type="ARBA" id="ARBA00023242"/>
    </source>
</evidence>
<dbReference type="OrthoDB" id="8922241at2759"/>
<comment type="caution">
    <text evidence="10">The sequence shown here is derived from an EMBL/GenBank/DDBJ whole genome shotgun (WGS) entry which is preliminary data.</text>
</comment>
<evidence type="ECO:0000259" key="9">
    <source>
        <dbReference type="PROSITE" id="PS50157"/>
    </source>
</evidence>
<evidence type="ECO:0000256" key="3">
    <source>
        <dbReference type="ARBA" id="ARBA00022771"/>
    </source>
</evidence>
<keyword evidence="7" id="KW-0539">Nucleus</keyword>
<keyword evidence="11" id="KW-1185">Reference proteome</keyword>
<evidence type="ECO:0000256" key="4">
    <source>
        <dbReference type="ARBA" id="ARBA00022833"/>
    </source>
</evidence>
<evidence type="ECO:0000313" key="11">
    <source>
        <dbReference type="Proteomes" id="UP000242875"/>
    </source>
</evidence>
<dbReference type="SMART" id="SM00355">
    <property type="entry name" value="ZnF_C2H2"/>
    <property type="match status" value="2"/>
</dbReference>
<evidence type="ECO:0000256" key="5">
    <source>
        <dbReference type="ARBA" id="ARBA00023015"/>
    </source>
</evidence>
<keyword evidence="2" id="KW-0479">Metal-binding</keyword>
<accession>A0A261Y8P5</accession>
<proteinExistence type="predicted"/>
<evidence type="ECO:0000256" key="8">
    <source>
        <dbReference type="PROSITE-ProRule" id="PRU00042"/>
    </source>
</evidence>
<dbReference type="InterPro" id="IPR013087">
    <property type="entry name" value="Znf_C2H2_type"/>
</dbReference>
<sequence>MSKRTHAMPELPEPGTDDIKILSTIIKRVVYTKNSQKIAKLLREVIKATDPVVSFSKDMDENIIRFKIRNEDDVEDGSARTSARQAASAIDMSIPLTLHTETKEDTTDDETNIGNSLRHLAELACRIDPVGDSDIDIDKEDRKRTLESMSISTQTTPQLDPYESILHSALESPIMAFAPVDMYQETKRRYVCDYVAPGTTTACGASFSRNSDLARHRRGHADMRHVMRCEACGTSFTRKDALKRHQDKFNHHELSLEDQLRAIPDLGRDRLRRQVNV</sequence>
<dbReference type="Proteomes" id="UP000242875">
    <property type="component" value="Unassembled WGS sequence"/>
</dbReference>
<keyword evidence="3 8" id="KW-0863">Zinc-finger</keyword>
<protein>
    <recommendedName>
        <fullName evidence="9">C2H2-type domain-containing protein</fullName>
    </recommendedName>
</protein>
<dbReference type="GO" id="GO:0006357">
    <property type="term" value="P:regulation of transcription by RNA polymerase II"/>
    <property type="evidence" value="ECO:0007669"/>
    <property type="project" value="TreeGrafter"/>
</dbReference>
<name>A0A261Y8P5_9FUNG</name>
<dbReference type="Pfam" id="PF00096">
    <property type="entry name" value="zf-C2H2"/>
    <property type="match status" value="2"/>
</dbReference>
<dbReference type="PROSITE" id="PS00028">
    <property type="entry name" value="ZINC_FINGER_C2H2_1"/>
    <property type="match status" value="1"/>
</dbReference>
<dbReference type="PROSITE" id="PS50157">
    <property type="entry name" value="ZINC_FINGER_C2H2_2"/>
    <property type="match status" value="2"/>
</dbReference>
<dbReference type="InterPro" id="IPR036236">
    <property type="entry name" value="Znf_C2H2_sf"/>
</dbReference>
<reference evidence="10 11" key="1">
    <citation type="journal article" date="2017" name="Mycologia">
        <title>Bifiguratus adelaidae, gen. et sp. nov., a new member of Mucoromycotina in endophytic and soil-dwelling habitats.</title>
        <authorList>
            <person name="Torres-Cruz T.J."/>
            <person name="Billingsley Tobias T.L."/>
            <person name="Almatruk M."/>
            <person name="Hesse C."/>
            <person name="Kuske C.R."/>
            <person name="Desiro A."/>
            <person name="Benucci G.M."/>
            <person name="Bonito G."/>
            <person name="Stajich J.E."/>
            <person name="Dunlap C."/>
            <person name="Arnold A.E."/>
            <person name="Porras-Alfaro A."/>
        </authorList>
    </citation>
    <scope>NUCLEOTIDE SEQUENCE [LARGE SCALE GENOMIC DNA]</scope>
    <source>
        <strain evidence="10 11">AZ0501</strain>
    </source>
</reference>
<dbReference type="InterPro" id="IPR051061">
    <property type="entry name" value="Zinc_finger_trans_reg"/>
</dbReference>
<feature type="domain" description="C2H2-type" evidence="9">
    <location>
        <begin position="190"/>
        <end position="225"/>
    </location>
</feature>
<comment type="subcellular location">
    <subcellularLocation>
        <location evidence="1">Nucleus</location>
    </subcellularLocation>
</comment>
<evidence type="ECO:0000256" key="1">
    <source>
        <dbReference type="ARBA" id="ARBA00004123"/>
    </source>
</evidence>
<dbReference type="EMBL" id="MVBO01000001">
    <property type="protein sequence ID" value="OZJ06959.1"/>
    <property type="molecule type" value="Genomic_DNA"/>
</dbReference>
<keyword evidence="6" id="KW-0804">Transcription</keyword>
<dbReference type="AlphaFoldDB" id="A0A261Y8P5"/>
<dbReference type="GO" id="GO:0008270">
    <property type="term" value="F:zinc ion binding"/>
    <property type="evidence" value="ECO:0007669"/>
    <property type="project" value="UniProtKB-KW"/>
</dbReference>
<gene>
    <name evidence="10" type="ORF">BZG36_00078</name>
</gene>
<evidence type="ECO:0000256" key="2">
    <source>
        <dbReference type="ARBA" id="ARBA00022723"/>
    </source>
</evidence>
<evidence type="ECO:0000256" key="6">
    <source>
        <dbReference type="ARBA" id="ARBA00023163"/>
    </source>
</evidence>
<dbReference type="PANTHER" id="PTHR46179:SF13">
    <property type="entry name" value="C2H2-TYPE DOMAIN-CONTAINING PROTEIN"/>
    <property type="match status" value="1"/>
</dbReference>
<dbReference type="Gene3D" id="3.30.160.60">
    <property type="entry name" value="Classic Zinc Finger"/>
    <property type="match status" value="2"/>
</dbReference>
<feature type="domain" description="C2H2-type" evidence="9">
    <location>
        <begin position="227"/>
        <end position="251"/>
    </location>
</feature>
<keyword evidence="5" id="KW-0805">Transcription regulation</keyword>
<dbReference type="GO" id="GO:0005634">
    <property type="term" value="C:nucleus"/>
    <property type="evidence" value="ECO:0007669"/>
    <property type="project" value="UniProtKB-SubCell"/>
</dbReference>
<keyword evidence="4" id="KW-0862">Zinc</keyword>